<feature type="binding site" evidence="7">
    <location>
        <position position="178"/>
    </location>
    <ligand>
        <name>5-hydroxyisourate</name>
        <dbReference type="ChEBI" id="CHEBI:18072"/>
    </ligand>
</feature>
<evidence type="ECO:0000256" key="4">
    <source>
        <dbReference type="ARBA" id="ARBA00023002"/>
    </source>
</evidence>
<comment type="catalytic activity">
    <reaction evidence="5 8">
        <text>urate + O2 + H2O = 5-hydroxyisourate + H2O2</text>
        <dbReference type="Rhea" id="RHEA:21368"/>
        <dbReference type="ChEBI" id="CHEBI:15377"/>
        <dbReference type="ChEBI" id="CHEBI:15379"/>
        <dbReference type="ChEBI" id="CHEBI:16240"/>
        <dbReference type="ChEBI" id="CHEBI:17775"/>
        <dbReference type="ChEBI" id="CHEBI:18072"/>
        <dbReference type="EC" id="1.7.3.3"/>
    </reaction>
</comment>
<feature type="binding site" evidence="7">
    <location>
        <position position="60"/>
    </location>
    <ligand>
        <name>urate</name>
        <dbReference type="ChEBI" id="CHEBI:17775"/>
    </ligand>
</feature>
<dbReference type="AlphaFoldDB" id="A0A6G8QBR7"/>
<keyword evidence="4 5" id="KW-0560">Oxidoreductase</keyword>
<dbReference type="InterPro" id="IPR002042">
    <property type="entry name" value="Uricase"/>
</dbReference>
<evidence type="ECO:0000256" key="2">
    <source>
        <dbReference type="ARBA" id="ARBA00009760"/>
    </source>
</evidence>
<dbReference type="GO" id="GO:0019628">
    <property type="term" value="P:urate catabolic process"/>
    <property type="evidence" value="ECO:0007669"/>
    <property type="project" value="UniProtKB-UniPathway"/>
</dbReference>
<evidence type="ECO:0000256" key="5">
    <source>
        <dbReference type="PIRNR" id="PIRNR000241"/>
    </source>
</evidence>
<evidence type="ECO:0000313" key="9">
    <source>
        <dbReference type="EMBL" id="QIN83919.1"/>
    </source>
</evidence>
<dbReference type="GO" id="GO:0006144">
    <property type="term" value="P:purine nucleobase metabolic process"/>
    <property type="evidence" value="ECO:0007669"/>
    <property type="project" value="UniProtKB-KW"/>
</dbReference>
<feature type="binding site" evidence="7">
    <location>
        <position position="61"/>
    </location>
    <ligand>
        <name>urate</name>
        <dbReference type="ChEBI" id="CHEBI:17775"/>
    </ligand>
</feature>
<evidence type="ECO:0000256" key="8">
    <source>
        <dbReference type="RuleBase" id="RU004455"/>
    </source>
</evidence>
<dbReference type="PANTHER" id="PTHR42874">
    <property type="entry name" value="URICASE"/>
    <property type="match status" value="1"/>
</dbReference>
<organism evidence="9 10">
    <name type="scientific">Rubrobacter tropicus</name>
    <dbReference type="NCBI Taxonomy" id="2653851"/>
    <lineage>
        <taxon>Bacteria</taxon>
        <taxon>Bacillati</taxon>
        <taxon>Actinomycetota</taxon>
        <taxon>Rubrobacteria</taxon>
        <taxon>Rubrobacterales</taxon>
        <taxon>Rubrobacteraceae</taxon>
        <taxon>Rubrobacter</taxon>
    </lineage>
</organism>
<evidence type="ECO:0000256" key="1">
    <source>
        <dbReference type="ARBA" id="ARBA00004831"/>
    </source>
</evidence>
<keyword evidence="10" id="KW-1185">Reference proteome</keyword>
<gene>
    <name evidence="9" type="primary">pucL</name>
    <name evidence="9" type="ORF">GBA63_15660</name>
</gene>
<feature type="binding site" evidence="7">
    <location>
        <position position="247"/>
    </location>
    <ligand>
        <name>5-hydroxyisourate</name>
        <dbReference type="ChEBI" id="CHEBI:18072"/>
    </ligand>
</feature>
<dbReference type="EMBL" id="CP045119">
    <property type="protein sequence ID" value="QIN83919.1"/>
    <property type="molecule type" value="Genomic_DNA"/>
</dbReference>
<comment type="pathway">
    <text evidence="1 5">Purine metabolism; urate degradation; (S)-allantoin from urate: step 1/3.</text>
</comment>
<protein>
    <recommendedName>
        <fullName evidence="5 8">Uricase</fullName>
        <ecNumber evidence="5 8">1.7.3.3</ecNumber>
    </recommendedName>
    <alternativeName>
        <fullName evidence="5">Urate oxidase</fullName>
    </alternativeName>
</protein>
<dbReference type="Proteomes" id="UP000501452">
    <property type="component" value="Chromosome"/>
</dbReference>
<evidence type="ECO:0000256" key="7">
    <source>
        <dbReference type="PIRSR" id="PIRSR000241-2"/>
    </source>
</evidence>
<proteinExistence type="inferred from homology"/>
<dbReference type="SUPFAM" id="SSF55620">
    <property type="entry name" value="Tetrahydrobiopterin biosynthesis enzymes-like"/>
    <property type="match status" value="2"/>
</dbReference>
<feature type="binding site" evidence="7">
    <location>
        <position position="60"/>
    </location>
    <ligand>
        <name>5-hydroxyisourate</name>
        <dbReference type="ChEBI" id="CHEBI:18072"/>
    </ligand>
</feature>
<evidence type="ECO:0000256" key="6">
    <source>
        <dbReference type="PIRSR" id="PIRSR000241-1"/>
    </source>
</evidence>
<dbReference type="Gene3D" id="3.10.270.10">
    <property type="entry name" value="Urate Oxidase"/>
    <property type="match status" value="1"/>
</dbReference>
<feature type="binding site" evidence="7">
    <location>
        <position position="247"/>
    </location>
    <ligand>
        <name>urate</name>
        <dbReference type="ChEBI" id="CHEBI:17775"/>
    </ligand>
</feature>
<feature type="binding site" evidence="7">
    <location>
        <position position="60"/>
    </location>
    <ligand>
        <name>O2</name>
        <dbReference type="ChEBI" id="CHEBI:15379"/>
    </ligand>
</feature>
<dbReference type="EC" id="1.7.3.3" evidence="5 8"/>
<dbReference type="KEGG" id="rub:GBA63_15660"/>
<keyword evidence="3 5" id="KW-0659">Purine metabolism</keyword>
<dbReference type="UniPathway" id="UPA00394">
    <property type="reaction ID" value="UER00650"/>
</dbReference>
<feature type="active site" description="Charge relay system" evidence="6">
    <location>
        <position position="15"/>
    </location>
</feature>
<feature type="binding site" evidence="7">
    <location>
        <position position="221"/>
    </location>
    <ligand>
        <name>5-hydroxyisourate</name>
        <dbReference type="ChEBI" id="CHEBI:18072"/>
    </ligand>
</feature>
<name>A0A6G8QBR7_9ACTN</name>
<feature type="active site" description="Charge relay system" evidence="6">
    <location>
        <position position="249"/>
    </location>
</feature>
<feature type="binding site" evidence="7">
    <location>
        <position position="61"/>
    </location>
    <ligand>
        <name>5-hydroxyisourate</name>
        <dbReference type="ChEBI" id="CHEBI:18072"/>
    </ligand>
</feature>
<dbReference type="PIRSF" id="PIRSF000241">
    <property type="entry name" value="Urate_oxidase"/>
    <property type="match status" value="1"/>
</dbReference>
<evidence type="ECO:0000256" key="3">
    <source>
        <dbReference type="ARBA" id="ARBA00022631"/>
    </source>
</evidence>
<feature type="binding site" evidence="7">
    <location>
        <position position="220"/>
    </location>
    <ligand>
        <name>5-hydroxyisourate</name>
        <dbReference type="ChEBI" id="CHEBI:18072"/>
    </ligand>
</feature>
<dbReference type="Pfam" id="PF01014">
    <property type="entry name" value="Uricase"/>
    <property type="match status" value="2"/>
</dbReference>
<comment type="function">
    <text evidence="5 8">Catalyzes the oxidation of uric acid to 5-hydroxyisourate, which is further processed to form (S)-allantoin.</text>
</comment>
<comment type="similarity">
    <text evidence="2 5 8">Belongs to the uricase family.</text>
</comment>
<evidence type="ECO:0000313" key="10">
    <source>
        <dbReference type="Proteomes" id="UP000501452"/>
    </source>
</evidence>
<feature type="binding site" evidence="7">
    <location>
        <position position="178"/>
    </location>
    <ligand>
        <name>urate</name>
        <dbReference type="ChEBI" id="CHEBI:17775"/>
    </ligand>
</feature>
<sequence length="285" mass="32991">MSGPEIVLGQNNYGKSEIRLFKVKRDTDVHEVWDLDVRVSLEGDFDAAHYEGDNSRLLATDTMRNTVYALARDHLTGSIEKFGRALVDHFLEAGPTVTACRVEITQFRWRRIEVNGQPHDHSFVRERGERKAQVWGDIGGERRVEAGIDDVYVLKTTNSGWEGFYRERFTTLPETNDRVLATVVTAKWEYDTIDADFDRVWNGVLRSILETLTDHYSPSVQNTLYRMGKAVLEEFPEIERIWYSFPNVHHIVYDLDRFGIENDGEILHATHDPYGQIEGWVERRA</sequence>
<feature type="binding site" evidence="7">
    <location>
        <position position="221"/>
    </location>
    <ligand>
        <name>urate</name>
        <dbReference type="ChEBI" id="CHEBI:17775"/>
    </ligand>
</feature>
<dbReference type="NCBIfam" id="TIGR03383">
    <property type="entry name" value="urate_oxi"/>
    <property type="match status" value="1"/>
</dbReference>
<dbReference type="GO" id="GO:0004846">
    <property type="term" value="F:urate oxidase activity"/>
    <property type="evidence" value="ECO:0007669"/>
    <property type="project" value="UniProtKB-EC"/>
</dbReference>
<feature type="active site" description="Charge relay system" evidence="6">
    <location>
        <position position="60"/>
    </location>
</feature>
<reference evidence="9 10" key="1">
    <citation type="submission" date="2019-10" db="EMBL/GenBank/DDBJ databases">
        <title>Rubrobacter sp nov SCSIO 52090 isolated from a deep-sea sediment in the South China Sea.</title>
        <authorList>
            <person name="Chen R.W."/>
        </authorList>
    </citation>
    <scope>NUCLEOTIDE SEQUENCE [LARGE SCALE GENOMIC DNA]</scope>
    <source>
        <strain evidence="9 10">SCSIO 52909</strain>
    </source>
</reference>
<feature type="binding site" evidence="7">
    <location>
        <position position="247"/>
    </location>
    <ligand>
        <name>O2</name>
        <dbReference type="ChEBI" id="CHEBI:15379"/>
    </ligand>
</feature>
<dbReference type="RefSeq" id="WP_166177603.1">
    <property type="nucleotide sequence ID" value="NZ_CP045119.1"/>
</dbReference>
<feature type="binding site" evidence="7">
    <location>
        <position position="220"/>
    </location>
    <ligand>
        <name>urate</name>
        <dbReference type="ChEBI" id="CHEBI:17775"/>
    </ligand>
</feature>
<dbReference type="PANTHER" id="PTHR42874:SF1">
    <property type="entry name" value="URICASE"/>
    <property type="match status" value="1"/>
</dbReference>
<dbReference type="PRINTS" id="PR00093">
    <property type="entry name" value="URICASE"/>
</dbReference>
<accession>A0A6G8QBR7</accession>